<comment type="caution">
    <text evidence="5">The sequence shown here is derived from an EMBL/GenBank/DDBJ whole genome shotgun (WGS) entry which is preliminary data.</text>
</comment>
<dbReference type="OrthoDB" id="5499567at2"/>
<dbReference type="SUPFAM" id="SSF48008">
    <property type="entry name" value="GntR ligand-binding domain-like"/>
    <property type="match status" value="1"/>
</dbReference>
<keyword evidence="2" id="KW-0238">DNA-binding</keyword>
<dbReference type="InterPro" id="IPR008920">
    <property type="entry name" value="TF_FadR/GntR_C"/>
</dbReference>
<gene>
    <name evidence="5" type="ORF">Dthio_PD3839</name>
</gene>
<evidence type="ECO:0000259" key="4">
    <source>
        <dbReference type="Pfam" id="PF07729"/>
    </source>
</evidence>
<dbReference type="InterPro" id="IPR011711">
    <property type="entry name" value="GntR_C"/>
</dbReference>
<dbReference type="Proteomes" id="UP000005496">
    <property type="component" value="Unassembled WGS sequence"/>
</dbReference>
<feature type="domain" description="GntR C-terminal" evidence="4">
    <location>
        <begin position="2"/>
        <end position="98"/>
    </location>
</feature>
<dbReference type="AlphaFoldDB" id="D6SKG5"/>
<evidence type="ECO:0000256" key="2">
    <source>
        <dbReference type="ARBA" id="ARBA00023125"/>
    </source>
</evidence>
<evidence type="ECO:0000256" key="1">
    <source>
        <dbReference type="ARBA" id="ARBA00023015"/>
    </source>
</evidence>
<dbReference type="Pfam" id="PF07729">
    <property type="entry name" value="FCD"/>
    <property type="match status" value="1"/>
</dbReference>
<evidence type="ECO:0000313" key="6">
    <source>
        <dbReference type="Proteomes" id="UP000005496"/>
    </source>
</evidence>
<keyword evidence="3" id="KW-0804">Transcription</keyword>
<accession>D6SKG5</accession>
<evidence type="ECO:0000256" key="3">
    <source>
        <dbReference type="ARBA" id="ARBA00023163"/>
    </source>
</evidence>
<reference evidence="5" key="1">
    <citation type="submission" date="2010-05" db="EMBL/GenBank/DDBJ databases">
        <title>The draft genome of Desulfonatronospira thiodismutans ASO3-1.</title>
        <authorList>
            <consortium name="US DOE Joint Genome Institute (JGI-PGF)"/>
            <person name="Lucas S."/>
            <person name="Copeland A."/>
            <person name="Lapidus A."/>
            <person name="Cheng J.-F."/>
            <person name="Bruce D."/>
            <person name="Goodwin L."/>
            <person name="Pitluck S."/>
            <person name="Chertkov O."/>
            <person name="Brettin T."/>
            <person name="Detter J.C."/>
            <person name="Han C."/>
            <person name="Land M.L."/>
            <person name="Hauser L."/>
            <person name="Kyrpides N."/>
            <person name="Mikhailova N."/>
            <person name="Muyzer G."/>
            <person name="Woyke T."/>
        </authorList>
    </citation>
    <scope>NUCLEOTIDE SEQUENCE [LARGE SCALE GENOMIC DNA]</scope>
    <source>
        <strain evidence="5">ASO3-1</strain>
    </source>
</reference>
<dbReference type="eggNOG" id="COG1802">
    <property type="taxonomic scope" value="Bacteria"/>
</dbReference>
<keyword evidence="6" id="KW-1185">Reference proteome</keyword>
<sequence length="117" mass="13917">MDEQDIVKLESILSEMDPELNLHELYHLDRHFHSQLYGYSRLSHLCLVVDKLMESVDIFLINRPRGSKYLIQMQAQHNQIIDALKNKDETMLKKSLKHNIKHGLRLIKKAYGPYIYR</sequence>
<organism evidence="5 6">
    <name type="scientific">Desulfonatronospira thiodismutans ASO3-1</name>
    <dbReference type="NCBI Taxonomy" id="555779"/>
    <lineage>
        <taxon>Bacteria</taxon>
        <taxon>Pseudomonadati</taxon>
        <taxon>Thermodesulfobacteriota</taxon>
        <taxon>Desulfovibrionia</taxon>
        <taxon>Desulfovibrionales</taxon>
        <taxon>Desulfonatronovibrionaceae</taxon>
        <taxon>Desulfonatronospira</taxon>
    </lineage>
</organism>
<evidence type="ECO:0000313" key="5">
    <source>
        <dbReference type="EMBL" id="EFI36368.1"/>
    </source>
</evidence>
<dbReference type="EMBL" id="ACJN02000001">
    <property type="protein sequence ID" value="EFI36368.1"/>
    <property type="molecule type" value="Genomic_DNA"/>
</dbReference>
<dbReference type="GO" id="GO:0003677">
    <property type="term" value="F:DNA binding"/>
    <property type="evidence" value="ECO:0007669"/>
    <property type="project" value="UniProtKB-KW"/>
</dbReference>
<proteinExistence type="predicted"/>
<keyword evidence="1" id="KW-0805">Transcription regulation</keyword>
<dbReference type="RefSeq" id="WP_008869484.1">
    <property type="nucleotide sequence ID" value="NZ_ACJN02000001.1"/>
</dbReference>
<name>D6SKG5_9BACT</name>
<protein>
    <submittedName>
        <fullName evidence="5">GntR domain protein</fullName>
    </submittedName>
</protein>
<dbReference type="Gene3D" id="1.20.120.530">
    <property type="entry name" value="GntR ligand-binding domain-like"/>
    <property type="match status" value="1"/>
</dbReference>